<feature type="transmembrane region" description="Helical" evidence="2">
    <location>
        <begin position="31"/>
        <end position="51"/>
    </location>
</feature>
<comment type="caution">
    <text evidence="3">The sequence shown here is derived from an EMBL/GenBank/DDBJ whole genome shotgun (WGS) entry which is preliminary data.</text>
</comment>
<organism evidence="3 4">
    <name type="scientific">Prescottella agglutinans</name>
    <dbReference type="NCBI Taxonomy" id="1644129"/>
    <lineage>
        <taxon>Bacteria</taxon>
        <taxon>Bacillati</taxon>
        <taxon>Actinomycetota</taxon>
        <taxon>Actinomycetes</taxon>
        <taxon>Mycobacteriales</taxon>
        <taxon>Nocardiaceae</taxon>
        <taxon>Prescottella</taxon>
    </lineage>
</organism>
<evidence type="ECO:0000256" key="2">
    <source>
        <dbReference type="SAM" id="Phobius"/>
    </source>
</evidence>
<evidence type="ECO:0000256" key="1">
    <source>
        <dbReference type="SAM" id="MobiDB-lite"/>
    </source>
</evidence>
<feature type="transmembrane region" description="Helical" evidence="2">
    <location>
        <begin position="205"/>
        <end position="225"/>
    </location>
</feature>
<feature type="transmembrane region" description="Helical" evidence="2">
    <location>
        <begin position="231"/>
        <end position="251"/>
    </location>
</feature>
<accession>A0ABT6MFF4</accession>
<sequence>MHTGGTFTPDPSAVSDQSVPDTPADSPARKWFESIFDVSYIATIWALVVAMTRRKEQVPAGDRRTADLLRRAFMMLAVGDTAHVGFRVLAYARGRDKSFVTWLGQRVSLIGLGEMVASITMTFFYVLTLDAWRVRFGKAWNWFTGLLLASAGVRIAALAAPQNKWEEEEPPQPWSTYRNIPLLTLGVGQAYLIEKDARRTGDRTFQRIGRSMLASYAFYTPVVLFARRSPLVGLLMIPKTIAYVAMALRTYRDFYRHPRSSSNNPA</sequence>
<gene>
    <name evidence="3" type="ORF">M2280_004297</name>
</gene>
<feature type="region of interest" description="Disordered" evidence="1">
    <location>
        <begin position="1"/>
        <end position="22"/>
    </location>
</feature>
<evidence type="ECO:0000313" key="4">
    <source>
        <dbReference type="Proteomes" id="UP001160334"/>
    </source>
</evidence>
<keyword evidence="2" id="KW-0472">Membrane</keyword>
<keyword evidence="2" id="KW-1133">Transmembrane helix</keyword>
<keyword evidence="4" id="KW-1185">Reference proteome</keyword>
<protein>
    <submittedName>
        <fullName evidence="3">Uncharacterized protein</fullName>
    </submittedName>
</protein>
<evidence type="ECO:0000313" key="3">
    <source>
        <dbReference type="EMBL" id="MDH6283054.1"/>
    </source>
</evidence>
<proteinExistence type="predicted"/>
<feature type="transmembrane region" description="Helical" evidence="2">
    <location>
        <begin position="107"/>
        <end position="127"/>
    </location>
</feature>
<reference evidence="3 4" key="1">
    <citation type="submission" date="2023-04" db="EMBL/GenBank/DDBJ databases">
        <title>Forest soil microbial communities from Buena Vista Peninsula, Colon Province, Panama.</title>
        <authorList>
            <person name="Bouskill N."/>
        </authorList>
    </citation>
    <scope>NUCLEOTIDE SEQUENCE [LARGE SCALE GENOMIC DNA]</scope>
    <source>
        <strain evidence="3 4">CFH S0262</strain>
    </source>
</reference>
<name>A0ABT6MFF4_9NOCA</name>
<dbReference type="RefSeq" id="WP_280762323.1">
    <property type="nucleotide sequence ID" value="NZ_JARXVC010000012.1"/>
</dbReference>
<keyword evidence="2" id="KW-0812">Transmembrane</keyword>
<feature type="transmembrane region" description="Helical" evidence="2">
    <location>
        <begin position="72"/>
        <end position="92"/>
    </location>
</feature>
<dbReference type="Proteomes" id="UP001160334">
    <property type="component" value="Unassembled WGS sequence"/>
</dbReference>
<dbReference type="EMBL" id="JARXVC010000012">
    <property type="protein sequence ID" value="MDH6283054.1"/>
    <property type="molecule type" value="Genomic_DNA"/>
</dbReference>